<dbReference type="Gene3D" id="3.40.35.10">
    <property type="entry name" value="Phosphotransferase system, sorbose subfamily IIB component"/>
    <property type="match status" value="1"/>
</dbReference>
<gene>
    <name evidence="9" type="ORF">FYJ82_00990</name>
    <name evidence="10" type="ORF">O6R09_03470</name>
</gene>
<evidence type="ECO:0000313" key="12">
    <source>
        <dbReference type="Proteomes" id="UP001212085"/>
    </source>
</evidence>
<feature type="domain" description="PTS EIIB type-4" evidence="8">
    <location>
        <begin position="1"/>
        <end position="158"/>
    </location>
</feature>
<dbReference type="GO" id="GO:0009401">
    <property type="term" value="P:phosphoenolpyruvate-dependent sugar phosphotransferase system"/>
    <property type="evidence" value="ECO:0007669"/>
    <property type="project" value="UniProtKB-KW"/>
</dbReference>
<reference evidence="10 12" key="2">
    <citation type="submission" date="2022-12" db="EMBL/GenBank/DDBJ databases">
        <title>Streptococcus alactolyticus LGM, complete genome.</title>
        <authorList>
            <person name="Liu Z."/>
            <person name="Mu C."/>
            <person name="Zhu W."/>
        </authorList>
    </citation>
    <scope>NUCLEOTIDE SEQUENCE [LARGE SCALE GENOMIC DNA]</scope>
    <source>
        <strain evidence="10 12">LGM</strain>
    </source>
</reference>
<keyword evidence="4 9" id="KW-0762">Sugar transport</keyword>
<dbReference type="EMBL" id="CP114883">
    <property type="protein sequence ID" value="WBB06993.1"/>
    <property type="molecule type" value="Genomic_DNA"/>
</dbReference>
<dbReference type="EMBL" id="VUNP01000003">
    <property type="protein sequence ID" value="MST53038.1"/>
    <property type="molecule type" value="Genomic_DNA"/>
</dbReference>
<dbReference type="PROSITE" id="PS51101">
    <property type="entry name" value="PTS_EIIB_TYPE_4"/>
    <property type="match status" value="1"/>
</dbReference>
<dbReference type="GO" id="GO:0005737">
    <property type="term" value="C:cytoplasm"/>
    <property type="evidence" value="ECO:0007669"/>
    <property type="project" value="UniProtKB-SubCell"/>
</dbReference>
<evidence type="ECO:0000256" key="6">
    <source>
        <dbReference type="ARBA" id="ARBA00022683"/>
    </source>
</evidence>
<dbReference type="Pfam" id="PF03830">
    <property type="entry name" value="PTSIIB_sorb"/>
    <property type="match status" value="1"/>
</dbReference>
<accession>A0A6N7X305</accession>
<protein>
    <submittedName>
        <fullName evidence="9">PTS sugar transporter subunit IIB</fullName>
    </submittedName>
</protein>
<organism evidence="9 11">
    <name type="scientific">Streptococcus alactolyticus</name>
    <dbReference type="NCBI Taxonomy" id="29389"/>
    <lineage>
        <taxon>Bacteria</taxon>
        <taxon>Bacillati</taxon>
        <taxon>Bacillota</taxon>
        <taxon>Bacilli</taxon>
        <taxon>Lactobacillales</taxon>
        <taxon>Streptococcaceae</taxon>
        <taxon>Streptococcus</taxon>
    </lineage>
</organism>
<proteinExistence type="predicted"/>
<dbReference type="GO" id="GO:0016301">
    <property type="term" value="F:kinase activity"/>
    <property type="evidence" value="ECO:0007669"/>
    <property type="project" value="UniProtKB-KW"/>
</dbReference>
<evidence type="ECO:0000256" key="5">
    <source>
        <dbReference type="ARBA" id="ARBA00022679"/>
    </source>
</evidence>
<dbReference type="InterPro" id="IPR004720">
    <property type="entry name" value="PTS_IIB_sorbose-sp"/>
</dbReference>
<evidence type="ECO:0000256" key="2">
    <source>
        <dbReference type="ARBA" id="ARBA00022448"/>
    </source>
</evidence>
<keyword evidence="7" id="KW-0418">Kinase</keyword>
<sequence>MSVVLARIDQRLIHGIVVTQWAGFTKAKRLMVVDDDISKDEVQKAAMRMSKPAGTGMSIIDTNTAITNFAAGKYDSHNVFLIVRHPQTLVDLAKGGVAIPKVNIGIIFDGPGKQTVKKMVSVNEEEISALKELENLGVEVTFHFVPNDVEEPMSSYIN</sequence>
<keyword evidence="6" id="KW-0598">Phosphotransferase system</keyword>
<dbReference type="AlphaFoldDB" id="A0A6N7X305"/>
<dbReference type="RefSeq" id="WP_154454268.1">
    <property type="nucleotide sequence ID" value="NZ_BRXN01000012.1"/>
</dbReference>
<dbReference type="GO" id="GO:0008982">
    <property type="term" value="F:protein-N(PI)-phosphohistidine-sugar phosphotransferase activity"/>
    <property type="evidence" value="ECO:0007669"/>
    <property type="project" value="InterPro"/>
</dbReference>
<keyword evidence="5" id="KW-0808">Transferase</keyword>
<evidence type="ECO:0000256" key="3">
    <source>
        <dbReference type="ARBA" id="ARBA00022490"/>
    </source>
</evidence>
<dbReference type="Proteomes" id="UP000471052">
    <property type="component" value="Unassembled WGS sequence"/>
</dbReference>
<reference evidence="9 11" key="1">
    <citation type="submission" date="2019-08" db="EMBL/GenBank/DDBJ databases">
        <title>In-depth cultivation of the pig gut microbiome towards novel bacterial diversity and tailored functional studies.</title>
        <authorList>
            <person name="Wylensek D."/>
            <person name="Hitch T.C.A."/>
            <person name="Clavel T."/>
        </authorList>
    </citation>
    <scope>NUCLEOTIDE SEQUENCE [LARGE SCALE GENOMIC DNA]</scope>
    <source>
        <strain evidence="9 11">BL-178-WT-3A</strain>
    </source>
</reference>
<keyword evidence="3" id="KW-0963">Cytoplasm</keyword>
<evidence type="ECO:0000256" key="4">
    <source>
        <dbReference type="ARBA" id="ARBA00022597"/>
    </source>
</evidence>
<evidence type="ECO:0000313" key="10">
    <source>
        <dbReference type="EMBL" id="WBB06993.1"/>
    </source>
</evidence>
<keyword evidence="2" id="KW-0813">Transport</keyword>
<evidence type="ECO:0000313" key="9">
    <source>
        <dbReference type="EMBL" id="MST53038.1"/>
    </source>
</evidence>
<evidence type="ECO:0000259" key="8">
    <source>
        <dbReference type="PROSITE" id="PS51101"/>
    </source>
</evidence>
<dbReference type="OrthoDB" id="9788818at2"/>
<dbReference type="InterPro" id="IPR036667">
    <property type="entry name" value="PTS_IIB_sorbose-sp_sf"/>
</dbReference>
<name>A0A6N7X305_STRAY</name>
<keyword evidence="12" id="KW-1185">Reference proteome</keyword>
<dbReference type="SUPFAM" id="SSF52728">
    <property type="entry name" value="PTS IIb component"/>
    <property type="match status" value="1"/>
</dbReference>
<dbReference type="Proteomes" id="UP001212085">
    <property type="component" value="Chromosome"/>
</dbReference>
<evidence type="ECO:0000256" key="7">
    <source>
        <dbReference type="ARBA" id="ARBA00022777"/>
    </source>
</evidence>
<dbReference type="GeneID" id="99637227"/>
<evidence type="ECO:0000313" key="11">
    <source>
        <dbReference type="Proteomes" id="UP000471052"/>
    </source>
</evidence>
<evidence type="ECO:0000256" key="1">
    <source>
        <dbReference type="ARBA" id="ARBA00004496"/>
    </source>
</evidence>
<comment type="subcellular location">
    <subcellularLocation>
        <location evidence="1">Cytoplasm</location>
    </subcellularLocation>
</comment>